<dbReference type="GO" id="GO:0006352">
    <property type="term" value="P:DNA-templated transcription initiation"/>
    <property type="evidence" value="ECO:0007669"/>
    <property type="project" value="InterPro"/>
</dbReference>
<evidence type="ECO:0000313" key="8">
    <source>
        <dbReference type="Proteomes" id="UP000190150"/>
    </source>
</evidence>
<dbReference type="InterPro" id="IPR013325">
    <property type="entry name" value="RNA_pol_sigma_r2"/>
</dbReference>
<dbReference type="Gene3D" id="1.10.1740.10">
    <property type="match status" value="1"/>
</dbReference>
<dbReference type="NCBIfam" id="TIGR02985">
    <property type="entry name" value="Sig70_bacteroi1"/>
    <property type="match status" value="1"/>
</dbReference>
<protein>
    <submittedName>
        <fullName evidence="7">RNA polymerase sigma-70 factor, ECF subfamily</fullName>
    </submittedName>
</protein>
<keyword evidence="2" id="KW-0805">Transcription regulation</keyword>
<evidence type="ECO:0000256" key="4">
    <source>
        <dbReference type="ARBA" id="ARBA00023163"/>
    </source>
</evidence>
<dbReference type="Pfam" id="PF08281">
    <property type="entry name" value="Sigma70_r4_2"/>
    <property type="match status" value="1"/>
</dbReference>
<dbReference type="CDD" id="cd06171">
    <property type="entry name" value="Sigma70_r4"/>
    <property type="match status" value="1"/>
</dbReference>
<dbReference type="InterPro" id="IPR014284">
    <property type="entry name" value="RNA_pol_sigma-70_dom"/>
</dbReference>
<evidence type="ECO:0000256" key="2">
    <source>
        <dbReference type="ARBA" id="ARBA00023015"/>
    </source>
</evidence>
<evidence type="ECO:0000259" key="5">
    <source>
        <dbReference type="Pfam" id="PF04542"/>
    </source>
</evidence>
<dbReference type="Gene3D" id="1.10.10.10">
    <property type="entry name" value="Winged helix-like DNA-binding domain superfamily/Winged helix DNA-binding domain"/>
    <property type="match status" value="1"/>
</dbReference>
<dbReference type="InterPro" id="IPR014327">
    <property type="entry name" value="RNA_pol_sigma70_bacteroid"/>
</dbReference>
<feature type="domain" description="RNA polymerase sigma factor 70 region 4 type 2" evidence="6">
    <location>
        <begin position="132"/>
        <end position="181"/>
    </location>
</feature>
<keyword evidence="4" id="KW-0804">Transcription</keyword>
<dbReference type="EMBL" id="FUZF01000011">
    <property type="protein sequence ID" value="SKB82628.1"/>
    <property type="molecule type" value="Genomic_DNA"/>
</dbReference>
<dbReference type="InterPro" id="IPR013249">
    <property type="entry name" value="RNA_pol_sigma70_r4_t2"/>
</dbReference>
<dbReference type="Pfam" id="PF04542">
    <property type="entry name" value="Sigma70_r2"/>
    <property type="match status" value="1"/>
</dbReference>
<dbReference type="SUPFAM" id="SSF88659">
    <property type="entry name" value="Sigma3 and sigma4 domains of RNA polymerase sigma factors"/>
    <property type="match status" value="1"/>
</dbReference>
<evidence type="ECO:0000313" key="7">
    <source>
        <dbReference type="EMBL" id="SKB82628.1"/>
    </source>
</evidence>
<dbReference type="InterPro" id="IPR039425">
    <property type="entry name" value="RNA_pol_sigma-70-like"/>
</dbReference>
<reference evidence="8" key="1">
    <citation type="submission" date="2017-02" db="EMBL/GenBank/DDBJ databases">
        <authorList>
            <person name="Varghese N."/>
            <person name="Submissions S."/>
        </authorList>
    </citation>
    <scope>NUCLEOTIDE SEQUENCE [LARGE SCALE GENOMIC DNA]</scope>
    <source>
        <strain evidence="8">DSM 24091</strain>
    </source>
</reference>
<dbReference type="NCBIfam" id="TIGR02937">
    <property type="entry name" value="sigma70-ECF"/>
    <property type="match status" value="1"/>
</dbReference>
<dbReference type="PANTHER" id="PTHR43133">
    <property type="entry name" value="RNA POLYMERASE ECF-TYPE SIGMA FACTO"/>
    <property type="match status" value="1"/>
</dbReference>
<keyword evidence="8" id="KW-1185">Reference proteome</keyword>
<dbReference type="AlphaFoldDB" id="A0A1T5EFM7"/>
<keyword evidence="3" id="KW-0731">Sigma factor</keyword>
<comment type="similarity">
    <text evidence="1">Belongs to the sigma-70 factor family. ECF subfamily.</text>
</comment>
<evidence type="ECO:0000256" key="3">
    <source>
        <dbReference type="ARBA" id="ARBA00023082"/>
    </source>
</evidence>
<dbReference type="InterPro" id="IPR007627">
    <property type="entry name" value="RNA_pol_sigma70_r2"/>
</dbReference>
<proteinExistence type="inferred from homology"/>
<accession>A0A1T5EFM7</accession>
<evidence type="ECO:0000259" key="6">
    <source>
        <dbReference type="Pfam" id="PF08281"/>
    </source>
</evidence>
<dbReference type="SUPFAM" id="SSF88946">
    <property type="entry name" value="Sigma2 domain of RNA polymerase sigma factors"/>
    <property type="match status" value="1"/>
</dbReference>
<dbReference type="PANTHER" id="PTHR43133:SF46">
    <property type="entry name" value="RNA POLYMERASE SIGMA-70 FACTOR ECF SUBFAMILY"/>
    <property type="match status" value="1"/>
</dbReference>
<dbReference type="GO" id="GO:0016987">
    <property type="term" value="F:sigma factor activity"/>
    <property type="evidence" value="ECO:0007669"/>
    <property type="project" value="UniProtKB-KW"/>
</dbReference>
<name>A0A1T5EFM7_9SPHI</name>
<dbReference type="STRING" id="1513896.SAMN05660841_02537"/>
<dbReference type="InterPro" id="IPR013324">
    <property type="entry name" value="RNA_pol_sigma_r3/r4-like"/>
</dbReference>
<dbReference type="InterPro" id="IPR036388">
    <property type="entry name" value="WH-like_DNA-bd_sf"/>
</dbReference>
<organism evidence="7 8">
    <name type="scientific">Sphingobacterium nematocida</name>
    <dbReference type="NCBI Taxonomy" id="1513896"/>
    <lineage>
        <taxon>Bacteria</taxon>
        <taxon>Pseudomonadati</taxon>
        <taxon>Bacteroidota</taxon>
        <taxon>Sphingobacteriia</taxon>
        <taxon>Sphingobacteriales</taxon>
        <taxon>Sphingobacteriaceae</taxon>
        <taxon>Sphingobacterium</taxon>
    </lineage>
</organism>
<dbReference type="Proteomes" id="UP000190150">
    <property type="component" value="Unassembled WGS sequence"/>
</dbReference>
<dbReference type="GO" id="GO:0003677">
    <property type="term" value="F:DNA binding"/>
    <property type="evidence" value="ECO:0007669"/>
    <property type="project" value="InterPro"/>
</dbReference>
<dbReference type="RefSeq" id="WP_079643449.1">
    <property type="nucleotide sequence ID" value="NZ_FUZF01000011.1"/>
</dbReference>
<dbReference type="OrthoDB" id="655312at2"/>
<gene>
    <name evidence="7" type="ORF">SAMN05660841_02537</name>
</gene>
<evidence type="ECO:0000256" key="1">
    <source>
        <dbReference type="ARBA" id="ARBA00010641"/>
    </source>
</evidence>
<sequence length="193" mass="23123">MKNDNIPLRKITYSDEDERFSKSEEEALRLLFNDIFISYEKPLFKLAHNLTKDKDIARDIVHDVFMKLWEIRAKLHELKSLESFLFILTRNKVMDHLRKISSDNRLKEAIWKSMQHIVVEQESTMEQKEFQEQLQKAINDLPPQRKVIYMMRDEGYNYNEIADELHISRHTVKNQISAAIKSIRKLISNFHSF</sequence>
<feature type="domain" description="RNA polymerase sigma-70 region 2" evidence="5">
    <location>
        <begin position="38"/>
        <end position="99"/>
    </location>
</feature>